<accession>A0ABN4I5L7</accession>
<evidence type="ECO:0000313" key="5">
    <source>
        <dbReference type="Proteomes" id="UP000063429"/>
    </source>
</evidence>
<dbReference type="InterPro" id="IPR006059">
    <property type="entry name" value="SBP"/>
</dbReference>
<comment type="subcellular location">
    <subcellularLocation>
        <location evidence="1">Periplasm</location>
    </subcellularLocation>
</comment>
<evidence type="ECO:0000313" key="4">
    <source>
        <dbReference type="EMBL" id="AKZ65523.1"/>
    </source>
</evidence>
<dbReference type="PANTHER" id="PTHR43649">
    <property type="entry name" value="ARABINOSE-BINDING PROTEIN-RELATED"/>
    <property type="match status" value="1"/>
</dbReference>
<evidence type="ECO:0000256" key="1">
    <source>
        <dbReference type="ARBA" id="ARBA00004418"/>
    </source>
</evidence>
<reference evidence="3" key="2">
    <citation type="journal article" date="2015" name="Genome Announc.">
        <title>Expanding the biotechnology potential of lactobacilli through comparative genomics of 213 strains and associated genera.</title>
        <authorList>
            <person name="Sun Z."/>
            <person name="Harris H.M."/>
            <person name="McCann A."/>
            <person name="Guo C."/>
            <person name="Argimon S."/>
            <person name="Zhang W."/>
            <person name="Yang X."/>
            <person name="Jeffery I.B."/>
            <person name="Cooney J.C."/>
            <person name="Kagawa T.F."/>
            <person name="Liu W."/>
            <person name="Song Y."/>
            <person name="Salvetti E."/>
            <person name="Wrobel A."/>
            <person name="Rasinkangas P."/>
            <person name="Parkhill J."/>
            <person name="Rea M.C."/>
            <person name="O'Sullivan O."/>
            <person name="Ritari J."/>
            <person name="Douillard F.P."/>
            <person name="Paul Ross R."/>
            <person name="Yang R."/>
            <person name="Briner A.E."/>
            <person name="Felis G.E."/>
            <person name="de Vos W.M."/>
            <person name="Barrangou R."/>
            <person name="Klaenhammer T.R."/>
            <person name="Caufield P.W."/>
            <person name="Cui Y."/>
            <person name="Zhang H."/>
            <person name="O'Toole P.W."/>
        </authorList>
    </citation>
    <scope>NUCLEOTIDE SEQUENCE</scope>
    <source>
        <strain evidence="3">N3</strain>
    </source>
</reference>
<dbReference type="EMBL" id="CP011409">
    <property type="protein sequence ID" value="AKZ65519.1"/>
    <property type="molecule type" value="Genomic_DNA"/>
</dbReference>
<organism evidence="3 5">
    <name type="scientific">Herbaspirillum hiltneri N3</name>
    <dbReference type="NCBI Taxonomy" id="1262470"/>
    <lineage>
        <taxon>Bacteria</taxon>
        <taxon>Pseudomonadati</taxon>
        <taxon>Pseudomonadota</taxon>
        <taxon>Betaproteobacteria</taxon>
        <taxon>Burkholderiales</taxon>
        <taxon>Oxalobacteraceae</taxon>
        <taxon>Herbaspirillum</taxon>
    </lineage>
</organism>
<proteinExistence type="inferred from homology"/>
<protein>
    <submittedName>
        <fullName evidence="3">Sugar ABC transporter substrate-binding protein</fullName>
    </submittedName>
</protein>
<name>A0ABN4I5L7_9BURK</name>
<dbReference type="Gene3D" id="3.40.190.10">
    <property type="entry name" value="Periplasmic binding protein-like II"/>
    <property type="match status" value="2"/>
</dbReference>
<comment type="similarity">
    <text evidence="2">Belongs to the bacterial solute-binding protein 1 family.</text>
</comment>
<gene>
    <name evidence="3" type="ORF">F506_19200</name>
    <name evidence="4" type="ORF">F506_19355</name>
</gene>
<evidence type="ECO:0000313" key="3">
    <source>
        <dbReference type="EMBL" id="AKZ65519.1"/>
    </source>
</evidence>
<dbReference type="InterPro" id="IPR050490">
    <property type="entry name" value="Bact_solute-bd_prot1"/>
</dbReference>
<dbReference type="Proteomes" id="UP000063429">
    <property type="component" value="Chromosome"/>
</dbReference>
<reference evidence="5" key="1">
    <citation type="journal article" date="2015" name="Genome Announc.">
        <title>Complete Genome Sequence of Herbaspirillum hiltneri N3 (DSM 17495), Isolated from Surface-Sterilized Wheat Roots.</title>
        <authorList>
            <person name="Guizelini D."/>
            <person name="Saizaki P.M."/>
            <person name="Coimbra N.A."/>
            <person name="Weiss V.A."/>
            <person name="Faoro H."/>
            <person name="Sfeir M.Z."/>
            <person name="Baura V.A."/>
            <person name="Monteiro R.A."/>
            <person name="Chubatsu L.S."/>
            <person name="Souza E.M."/>
            <person name="Cruz L.M."/>
            <person name="Pedrosa F.O."/>
            <person name="Raittz R.T."/>
            <person name="Marchaukoski J.N."/>
            <person name="Steffens M.B."/>
        </authorList>
    </citation>
    <scope>NUCLEOTIDE SEQUENCE [LARGE SCALE GENOMIC DNA]</scope>
    <source>
        <strain evidence="5">N3</strain>
    </source>
</reference>
<dbReference type="SUPFAM" id="SSF53850">
    <property type="entry name" value="Periplasmic binding protein-like II"/>
    <property type="match status" value="1"/>
</dbReference>
<sequence>MFGEASGRFMSEGRITRIAARAMFPVTRLLPAFLLCLLGACGQDADTVSSGPTPLGQTQITALVWAPDWPDEMHRIANEFHRAHPNISVDVQFMIGNSVEENLKPKIATRNLPDLVSVNPNAYSAELAEQGILTDLGETAAWNNMLESLKPDWTSRHGKRFGISGGVAATLIYYNKAMFRRAGIAAPPTSFEEFLAACAALRKAGFTPMVWTGAFPNTLANGPFSFGFANGVAAHHPRDWKQRIADGSLDLANGDAVDIFARIKLIADKGYLQRGFMNTSYDEGIRLFADGKAAMAFQGTWSSGALMHGKDFDTGVFVPPWNARGKTVVPVVGSETGFAVCDTPRKKAALQFLEFIYGKGFAIQQNKRQNIPPLKQVSGKVVSDPLIVDYVRQVTQAPLTAPLYYSYLPTNTIELLHPLLQSVLFGKTSPRQAALTLDRSIRHEARTENK</sequence>
<evidence type="ECO:0000256" key="2">
    <source>
        <dbReference type="ARBA" id="ARBA00008520"/>
    </source>
</evidence>
<dbReference type="EMBL" id="CP011409">
    <property type="protein sequence ID" value="AKZ65523.1"/>
    <property type="molecule type" value="Genomic_DNA"/>
</dbReference>
<keyword evidence="5" id="KW-1185">Reference proteome</keyword>
<dbReference type="Pfam" id="PF01547">
    <property type="entry name" value="SBP_bac_1"/>
    <property type="match status" value="1"/>
</dbReference>
<dbReference type="PANTHER" id="PTHR43649:SF12">
    <property type="entry name" value="DIACETYLCHITOBIOSE BINDING PROTEIN DASA"/>
    <property type="match status" value="1"/>
</dbReference>